<evidence type="ECO:0000313" key="3">
    <source>
        <dbReference type="Proteomes" id="UP000092583"/>
    </source>
</evidence>
<dbReference type="AlphaFoldDB" id="A0A1B9IHL9"/>
<organism evidence="2 3">
    <name type="scientific">Kwoniella mangroviensis CBS 10435</name>
    <dbReference type="NCBI Taxonomy" id="1331196"/>
    <lineage>
        <taxon>Eukaryota</taxon>
        <taxon>Fungi</taxon>
        <taxon>Dikarya</taxon>
        <taxon>Basidiomycota</taxon>
        <taxon>Agaricomycotina</taxon>
        <taxon>Tremellomycetes</taxon>
        <taxon>Tremellales</taxon>
        <taxon>Cryptococcaceae</taxon>
        <taxon>Kwoniella</taxon>
    </lineage>
</organism>
<reference evidence="2 3" key="1">
    <citation type="submission" date="2013-07" db="EMBL/GenBank/DDBJ databases">
        <title>The Genome Sequence of Kwoniella mangroviensis CBS10435.</title>
        <authorList>
            <consortium name="The Broad Institute Genome Sequencing Platform"/>
            <person name="Cuomo C."/>
            <person name="Litvintseva A."/>
            <person name="Chen Y."/>
            <person name="Heitman J."/>
            <person name="Sun S."/>
            <person name="Springer D."/>
            <person name="Dromer F."/>
            <person name="Young S.K."/>
            <person name="Zeng Q."/>
            <person name="Gargeya S."/>
            <person name="Fitzgerald M."/>
            <person name="Abouelleil A."/>
            <person name="Alvarado L."/>
            <person name="Berlin A.M."/>
            <person name="Chapman S.B."/>
            <person name="Dewar J."/>
            <person name="Goldberg J."/>
            <person name="Griggs A."/>
            <person name="Gujja S."/>
            <person name="Hansen M."/>
            <person name="Howarth C."/>
            <person name="Imamovic A."/>
            <person name="Larimer J."/>
            <person name="McCowan C."/>
            <person name="Murphy C."/>
            <person name="Pearson M."/>
            <person name="Priest M."/>
            <person name="Roberts A."/>
            <person name="Saif S."/>
            <person name="Shea T."/>
            <person name="Sykes S."/>
            <person name="Wortman J."/>
            <person name="Nusbaum C."/>
            <person name="Birren B."/>
        </authorList>
    </citation>
    <scope>NUCLEOTIDE SEQUENCE [LARGE SCALE GENOMIC DNA]</scope>
    <source>
        <strain evidence="2 3">CBS 10435</strain>
    </source>
</reference>
<accession>A0A1B9IHL9</accession>
<dbReference type="OrthoDB" id="10565752at2759"/>
<feature type="compositionally biased region" description="Polar residues" evidence="1">
    <location>
        <begin position="285"/>
        <end position="295"/>
    </location>
</feature>
<evidence type="ECO:0000313" key="2">
    <source>
        <dbReference type="EMBL" id="OCF55116.1"/>
    </source>
</evidence>
<protein>
    <submittedName>
        <fullName evidence="2">Uncharacterized protein</fullName>
    </submittedName>
</protein>
<sequence length="373" mass="42684">MSNPVDSEHRPHTNWLEVLSRALASAPDPNTTYPAERRKFPPTKWCDPTIYRRTVYRDGTADQARLSGISQEEFLNVRQGLKIPGYQRIKLDDDGSESEISYIIQERSLITPISSLPPEHGPSNLDRAEGMVRMDSEYSWDGHFALHTLKPNQCQQLDCLGWTEKDIEDPTSEHDSSKTKGILVTDGMFGSGWAMPWKCNRIKTPSRFTNNDLINNANHYDHSGLDDLSQELNSYDFRSTLYIYRPLRKPDLPVKPLTNKYNDRIHTWLAHDQSSGYGQPIDVNTKVSSCGSRLESSPDDQEDDDMTIKSDHTVTLSTIEENRRAEHDKRQSKYNKRFSRDQDEEMSEFSSSQTPSYSSSSYFDQTDENNGAI</sequence>
<evidence type="ECO:0000256" key="1">
    <source>
        <dbReference type="SAM" id="MobiDB-lite"/>
    </source>
</evidence>
<gene>
    <name evidence="2" type="ORF">L486_07227</name>
</gene>
<dbReference type="Proteomes" id="UP000092583">
    <property type="component" value="Unassembled WGS sequence"/>
</dbReference>
<feature type="compositionally biased region" description="Low complexity" evidence="1">
    <location>
        <begin position="348"/>
        <end position="364"/>
    </location>
</feature>
<feature type="compositionally biased region" description="Basic and acidic residues" evidence="1">
    <location>
        <begin position="320"/>
        <end position="331"/>
    </location>
</feature>
<keyword evidence="3" id="KW-1185">Reference proteome</keyword>
<feature type="region of interest" description="Disordered" evidence="1">
    <location>
        <begin position="276"/>
        <end position="373"/>
    </location>
</feature>
<dbReference type="EMBL" id="KI669467">
    <property type="protein sequence ID" value="OCF55116.1"/>
    <property type="molecule type" value="Genomic_DNA"/>
</dbReference>
<proteinExistence type="predicted"/>
<reference evidence="3" key="2">
    <citation type="submission" date="2013-12" db="EMBL/GenBank/DDBJ databases">
        <title>Evolution of pathogenesis and genome organization in the Tremellales.</title>
        <authorList>
            <person name="Cuomo C."/>
            <person name="Litvintseva A."/>
            <person name="Heitman J."/>
            <person name="Chen Y."/>
            <person name="Sun S."/>
            <person name="Springer D."/>
            <person name="Dromer F."/>
            <person name="Young S."/>
            <person name="Zeng Q."/>
            <person name="Chapman S."/>
            <person name="Gujja S."/>
            <person name="Saif S."/>
            <person name="Birren B."/>
        </authorList>
    </citation>
    <scope>NUCLEOTIDE SEQUENCE [LARGE SCALE GENOMIC DNA]</scope>
    <source>
        <strain evidence="3">CBS 10435</strain>
    </source>
</reference>
<name>A0A1B9IHL9_9TREE</name>